<dbReference type="InterPro" id="IPR000453">
    <property type="entry name" value="Chorismate_synth"/>
</dbReference>
<evidence type="ECO:0000313" key="14">
    <source>
        <dbReference type="Proteomes" id="UP001266099"/>
    </source>
</evidence>
<comment type="caution">
    <text evidence="13">The sequence shown here is derived from an EMBL/GenBank/DDBJ whole genome shotgun (WGS) entry which is preliminary data.</text>
</comment>
<evidence type="ECO:0000256" key="1">
    <source>
        <dbReference type="ARBA" id="ARBA00005044"/>
    </source>
</evidence>
<keyword evidence="5 11" id="KW-0285">Flavoprotein</keyword>
<dbReference type="Gene3D" id="3.60.150.10">
    <property type="entry name" value="Chorismate synthase AroC"/>
    <property type="match status" value="1"/>
</dbReference>
<accession>A0ABU1T050</accession>
<feature type="binding site" evidence="11">
    <location>
        <position position="315"/>
    </location>
    <ligand>
        <name>FMN</name>
        <dbReference type="ChEBI" id="CHEBI:58210"/>
    </ligand>
</feature>
<dbReference type="InterPro" id="IPR035904">
    <property type="entry name" value="Chorismate_synth_AroC_sf"/>
</dbReference>
<feature type="binding site" evidence="11">
    <location>
        <begin position="267"/>
        <end position="268"/>
    </location>
    <ligand>
        <name>FMN</name>
        <dbReference type="ChEBI" id="CHEBI:58210"/>
    </ligand>
</feature>
<keyword evidence="14" id="KW-1185">Reference proteome</keyword>
<dbReference type="Proteomes" id="UP001266099">
    <property type="component" value="Unassembled WGS sequence"/>
</dbReference>
<evidence type="ECO:0000256" key="6">
    <source>
        <dbReference type="ARBA" id="ARBA00022643"/>
    </source>
</evidence>
<keyword evidence="7 11" id="KW-0274">FAD</keyword>
<evidence type="ECO:0000256" key="7">
    <source>
        <dbReference type="ARBA" id="ARBA00022827"/>
    </source>
</evidence>
<proteinExistence type="inferred from homology"/>
<evidence type="ECO:0000256" key="9">
    <source>
        <dbReference type="ARBA" id="ARBA00023141"/>
    </source>
</evidence>
<dbReference type="CDD" id="cd07304">
    <property type="entry name" value="Chorismate_synthase"/>
    <property type="match status" value="1"/>
</dbReference>
<keyword evidence="10 11" id="KW-0456">Lyase</keyword>
<dbReference type="SUPFAM" id="SSF103263">
    <property type="entry name" value="Chorismate synthase, AroC"/>
    <property type="match status" value="1"/>
</dbReference>
<evidence type="ECO:0000256" key="4">
    <source>
        <dbReference type="ARBA" id="ARBA00022605"/>
    </source>
</evidence>
<evidence type="ECO:0000256" key="8">
    <source>
        <dbReference type="ARBA" id="ARBA00022857"/>
    </source>
</evidence>
<evidence type="ECO:0000256" key="12">
    <source>
        <dbReference type="RuleBase" id="RU000605"/>
    </source>
</evidence>
<dbReference type="Pfam" id="PF01264">
    <property type="entry name" value="Chorismate_synt"/>
    <property type="match status" value="1"/>
</dbReference>
<dbReference type="NCBIfam" id="TIGR00033">
    <property type="entry name" value="aroC"/>
    <property type="match status" value="1"/>
</dbReference>
<evidence type="ECO:0000313" key="13">
    <source>
        <dbReference type="EMBL" id="MDR6938752.1"/>
    </source>
</evidence>
<evidence type="ECO:0000256" key="2">
    <source>
        <dbReference type="ARBA" id="ARBA00008014"/>
    </source>
</evidence>
<dbReference type="PANTHER" id="PTHR21085:SF0">
    <property type="entry name" value="CHORISMATE SYNTHASE"/>
    <property type="match status" value="1"/>
</dbReference>
<dbReference type="EMBL" id="JAVDUJ010000001">
    <property type="protein sequence ID" value="MDR6938752.1"/>
    <property type="molecule type" value="Genomic_DNA"/>
</dbReference>
<comment type="similarity">
    <text evidence="2 11 12">Belongs to the chorismate synthase family.</text>
</comment>
<organism evidence="13 14">
    <name type="scientific">Arcanobacterium hippocoleae</name>
    <dbReference type="NCBI Taxonomy" id="149017"/>
    <lineage>
        <taxon>Bacteria</taxon>
        <taxon>Bacillati</taxon>
        <taxon>Actinomycetota</taxon>
        <taxon>Actinomycetes</taxon>
        <taxon>Actinomycetales</taxon>
        <taxon>Actinomycetaceae</taxon>
        <taxon>Arcanobacterium</taxon>
    </lineage>
</organism>
<evidence type="ECO:0000256" key="3">
    <source>
        <dbReference type="ARBA" id="ARBA00013036"/>
    </source>
</evidence>
<dbReference type="InterPro" id="IPR020541">
    <property type="entry name" value="Chorismate_synthase_CS"/>
</dbReference>
<feature type="binding site" evidence="11">
    <location>
        <position position="46"/>
    </location>
    <ligand>
        <name>NADP(+)</name>
        <dbReference type="ChEBI" id="CHEBI:58349"/>
    </ligand>
</feature>
<feature type="binding site" evidence="11">
    <location>
        <begin position="330"/>
        <end position="334"/>
    </location>
    <ligand>
        <name>FMN</name>
        <dbReference type="ChEBI" id="CHEBI:58210"/>
    </ligand>
</feature>
<evidence type="ECO:0000256" key="11">
    <source>
        <dbReference type="HAMAP-Rule" id="MF_00300"/>
    </source>
</evidence>
<dbReference type="NCBIfam" id="NF003793">
    <property type="entry name" value="PRK05382.1"/>
    <property type="match status" value="1"/>
</dbReference>
<dbReference type="HAMAP" id="MF_00300">
    <property type="entry name" value="Chorismate_synth"/>
    <property type="match status" value="1"/>
</dbReference>
<dbReference type="PIRSF" id="PIRSF001456">
    <property type="entry name" value="Chorismate_synth"/>
    <property type="match status" value="1"/>
</dbReference>
<keyword evidence="6 11" id="KW-0288">FMN</keyword>
<comment type="subunit">
    <text evidence="11">Homotetramer.</text>
</comment>
<comment type="pathway">
    <text evidence="1 11 12">Metabolic intermediate biosynthesis; chorismate biosynthesis; chorismate from D-erythrose 4-phosphate and phosphoenolpyruvate: step 7/7.</text>
</comment>
<dbReference type="PANTHER" id="PTHR21085">
    <property type="entry name" value="CHORISMATE SYNTHASE"/>
    <property type="match status" value="1"/>
</dbReference>
<sequence>MIKWSTAGESHGSALLALIEGMPAGVEIESTKISRELERRRLGYGRGSRQKFEADRIELISGIRHGKTLGSPISVLIHNSEWPKWKTVMSADPVDPAALQIDAGVGDTREIARNRKLTKPRPGHADLVGMNKYGFTDARNVLERASARETAARVALGAIAKEYLRQVAHIEIGSQVLQVGSVSGPESLRGNFTPDNFSDLDASPVRTLDLDLENRFIAEIDAAKKAGDTLGGVVEIVAFNVPQALGTYTIAAERLDAQIAAAMMSIQAVKGVEIGDGFRSAGRRGSAAHDEIFPASAENSDTLFRKTNRAGGIEGGMSNGEPVVVRLAYKPISTVPHALSTIDTETGQAATALHQRSDTTAVIPGAVIGESMLALVLARALNSQIGGDSMRQAKENLHSFINSIPQERR</sequence>
<gene>
    <name evidence="11" type="primary">aroC</name>
    <name evidence="13" type="ORF">J2S36_000295</name>
</gene>
<feature type="binding site" evidence="11">
    <location>
        <position position="40"/>
    </location>
    <ligand>
        <name>NADP(+)</name>
        <dbReference type="ChEBI" id="CHEBI:58349"/>
    </ligand>
</feature>
<reference evidence="13 14" key="1">
    <citation type="submission" date="2023-07" db="EMBL/GenBank/DDBJ databases">
        <title>Sequencing the genomes of 1000 actinobacteria strains.</title>
        <authorList>
            <person name="Klenk H.-P."/>
        </authorList>
    </citation>
    <scope>NUCLEOTIDE SEQUENCE [LARGE SCALE GENOMIC DNA]</scope>
    <source>
        <strain evidence="13 14">DSM 15539</strain>
    </source>
</reference>
<dbReference type="PROSITE" id="PS00787">
    <property type="entry name" value="CHORISMATE_SYNTHASE_1"/>
    <property type="match status" value="1"/>
</dbReference>
<feature type="binding site" evidence="11">
    <location>
        <begin position="144"/>
        <end position="146"/>
    </location>
    <ligand>
        <name>FMN</name>
        <dbReference type="ChEBI" id="CHEBI:58210"/>
    </ligand>
</feature>
<comment type="cofactor">
    <cofactor evidence="11 12">
        <name>FMNH2</name>
        <dbReference type="ChEBI" id="CHEBI:57618"/>
    </cofactor>
    <text evidence="11 12">Reduced FMN (FMNH(2)).</text>
</comment>
<dbReference type="GO" id="GO:0004107">
    <property type="term" value="F:chorismate synthase activity"/>
    <property type="evidence" value="ECO:0007669"/>
    <property type="project" value="UniProtKB-EC"/>
</dbReference>
<evidence type="ECO:0000256" key="10">
    <source>
        <dbReference type="ARBA" id="ARBA00023239"/>
    </source>
</evidence>
<evidence type="ECO:0000256" key="5">
    <source>
        <dbReference type="ARBA" id="ARBA00022630"/>
    </source>
</evidence>
<protein>
    <recommendedName>
        <fullName evidence="3 11">Chorismate synthase</fullName>
        <shortName evidence="11">CS</shortName>
        <ecNumber evidence="3 11">4.2.3.5</ecNumber>
    </recommendedName>
    <alternativeName>
        <fullName evidence="11">5-enolpyruvylshikimate-3-phosphate phospholyase</fullName>
    </alternativeName>
</protein>
<dbReference type="PROSITE" id="PS00788">
    <property type="entry name" value="CHORISMATE_SYNTHASE_2"/>
    <property type="match status" value="1"/>
</dbReference>
<comment type="function">
    <text evidence="11">Catalyzes the anti-1,4-elimination of the C-3 phosphate and the C-6 proR hydrogen from 5-enolpyruvylshikimate-3-phosphate (EPSP) to yield chorismate, which is the branch point compound that serves as the starting substrate for the three terminal pathways of aromatic amino acid biosynthesis. This reaction introduces a second double bond into the aromatic ring system.</text>
</comment>
<dbReference type="RefSeq" id="WP_309954809.1">
    <property type="nucleotide sequence ID" value="NZ_JAVDUJ010000001.1"/>
</dbReference>
<keyword evidence="9 11" id="KW-0057">Aromatic amino acid biosynthesis</keyword>
<keyword evidence="4 11" id="KW-0028">Amino-acid biosynthesis</keyword>
<comment type="catalytic activity">
    <reaction evidence="11 12">
        <text>5-O-(1-carboxyvinyl)-3-phosphoshikimate = chorismate + phosphate</text>
        <dbReference type="Rhea" id="RHEA:21020"/>
        <dbReference type="ChEBI" id="CHEBI:29748"/>
        <dbReference type="ChEBI" id="CHEBI:43474"/>
        <dbReference type="ChEBI" id="CHEBI:57701"/>
        <dbReference type="EC" id="4.2.3.5"/>
    </reaction>
</comment>
<feature type="binding site" evidence="11">
    <location>
        <position position="356"/>
    </location>
    <ligand>
        <name>FMN</name>
        <dbReference type="ChEBI" id="CHEBI:58210"/>
    </ligand>
</feature>
<keyword evidence="8 11" id="KW-0521">NADP</keyword>
<dbReference type="EC" id="4.2.3.5" evidence="3 11"/>
<name>A0ABU1T050_9ACTO</name>